<evidence type="ECO:0000256" key="2">
    <source>
        <dbReference type="ARBA" id="ARBA00061659"/>
    </source>
</evidence>
<organism evidence="4 5">
    <name type="scientific">Tripterygium wilfordii</name>
    <name type="common">Thunder God vine</name>
    <dbReference type="NCBI Taxonomy" id="458696"/>
    <lineage>
        <taxon>Eukaryota</taxon>
        <taxon>Viridiplantae</taxon>
        <taxon>Streptophyta</taxon>
        <taxon>Embryophyta</taxon>
        <taxon>Tracheophyta</taxon>
        <taxon>Spermatophyta</taxon>
        <taxon>Magnoliopsida</taxon>
        <taxon>eudicotyledons</taxon>
        <taxon>Gunneridae</taxon>
        <taxon>Pentapetalae</taxon>
        <taxon>rosids</taxon>
        <taxon>fabids</taxon>
        <taxon>Celastrales</taxon>
        <taxon>Celastraceae</taxon>
        <taxon>Tripterygium</taxon>
    </lineage>
</organism>
<dbReference type="FunCoup" id="A0A7J7BVQ4">
    <property type="interactions" value="657"/>
</dbReference>
<dbReference type="OrthoDB" id="185373at2759"/>
<dbReference type="InParanoid" id="A0A7J7BVQ4"/>
<feature type="repeat" description="PPR" evidence="3">
    <location>
        <begin position="440"/>
        <end position="470"/>
    </location>
</feature>
<dbReference type="PROSITE" id="PS51375">
    <property type="entry name" value="PPR"/>
    <property type="match status" value="5"/>
</dbReference>
<feature type="repeat" description="PPR" evidence="3">
    <location>
        <begin position="242"/>
        <end position="277"/>
    </location>
</feature>
<dbReference type="Pfam" id="PF20431">
    <property type="entry name" value="E_motif"/>
    <property type="match status" value="1"/>
</dbReference>
<feature type="repeat" description="PPR" evidence="3">
    <location>
        <begin position="577"/>
        <end position="607"/>
    </location>
</feature>
<evidence type="ECO:0000313" key="5">
    <source>
        <dbReference type="Proteomes" id="UP000593562"/>
    </source>
</evidence>
<protein>
    <submittedName>
        <fullName evidence="4">Pentatricopeptide repeat-containing protein</fullName>
    </submittedName>
</protein>
<dbReference type="FunFam" id="1.25.40.10:FF:001392">
    <property type="entry name" value="Pentatricopeptide repeat-containing protein, mitochondrial isoform A"/>
    <property type="match status" value="1"/>
</dbReference>
<dbReference type="FunFam" id="1.25.40.10:FF:000453">
    <property type="entry name" value="Pentatricopeptide repeat-containing protein mitochondrial"/>
    <property type="match status" value="1"/>
</dbReference>
<dbReference type="NCBIfam" id="TIGR00756">
    <property type="entry name" value="PPR"/>
    <property type="match status" value="4"/>
</dbReference>
<comment type="caution">
    <text evidence="4">The sequence shown here is derived from an EMBL/GenBank/DDBJ whole genome shotgun (WGS) entry which is preliminary data.</text>
</comment>
<gene>
    <name evidence="4" type="ORF">HS088_TW23G00684</name>
</gene>
<evidence type="ECO:0000256" key="1">
    <source>
        <dbReference type="ARBA" id="ARBA00022737"/>
    </source>
</evidence>
<dbReference type="Gene3D" id="1.25.40.10">
    <property type="entry name" value="Tetratricopeptide repeat domain"/>
    <property type="match status" value="5"/>
</dbReference>
<proteinExistence type="inferred from homology"/>
<dbReference type="InterPro" id="IPR002885">
    <property type="entry name" value="PPR_rpt"/>
</dbReference>
<feature type="repeat" description="PPR" evidence="3">
    <location>
        <begin position="313"/>
        <end position="347"/>
    </location>
</feature>
<keyword evidence="5" id="KW-1185">Reference proteome</keyword>
<name>A0A7J7BVQ4_TRIWF</name>
<dbReference type="AlphaFoldDB" id="A0A7J7BVQ4"/>
<dbReference type="Pfam" id="PF13041">
    <property type="entry name" value="PPR_2"/>
    <property type="match status" value="2"/>
</dbReference>
<feature type="repeat" description="PPR" evidence="3">
    <location>
        <begin position="542"/>
        <end position="576"/>
    </location>
</feature>
<dbReference type="GO" id="GO:0009451">
    <property type="term" value="P:RNA modification"/>
    <property type="evidence" value="ECO:0007669"/>
    <property type="project" value="InterPro"/>
</dbReference>
<dbReference type="PANTHER" id="PTHR47926">
    <property type="entry name" value="PENTATRICOPEPTIDE REPEAT-CONTAINING PROTEIN"/>
    <property type="match status" value="1"/>
</dbReference>
<dbReference type="Proteomes" id="UP000593562">
    <property type="component" value="Unassembled WGS sequence"/>
</dbReference>
<accession>A0A7J7BVQ4</accession>
<reference evidence="4 5" key="1">
    <citation type="journal article" date="2020" name="Nat. Commun.">
        <title>Genome of Tripterygium wilfordii and identification of cytochrome P450 involved in triptolide biosynthesis.</title>
        <authorList>
            <person name="Tu L."/>
            <person name="Su P."/>
            <person name="Zhang Z."/>
            <person name="Gao L."/>
            <person name="Wang J."/>
            <person name="Hu T."/>
            <person name="Zhou J."/>
            <person name="Zhang Y."/>
            <person name="Zhao Y."/>
            <person name="Liu Y."/>
            <person name="Song Y."/>
            <person name="Tong Y."/>
            <person name="Lu Y."/>
            <person name="Yang J."/>
            <person name="Xu C."/>
            <person name="Jia M."/>
            <person name="Peters R.J."/>
            <person name="Huang L."/>
            <person name="Gao W."/>
        </authorList>
    </citation>
    <scope>NUCLEOTIDE SEQUENCE [LARGE SCALE GENOMIC DNA]</scope>
    <source>
        <strain evidence="5">cv. XIE 37</strain>
        <tissue evidence="4">Leaf</tissue>
    </source>
</reference>
<evidence type="ECO:0000256" key="3">
    <source>
        <dbReference type="PROSITE-ProRule" id="PRU00708"/>
    </source>
</evidence>
<dbReference type="FunFam" id="1.25.40.10:FF:000573">
    <property type="entry name" value="Pentatricopeptide repeat-containing protein mitochondrial"/>
    <property type="match status" value="1"/>
</dbReference>
<dbReference type="PANTHER" id="PTHR47926:SF524">
    <property type="entry name" value="(WILD MALAYSIAN BANANA) HYPOTHETICAL PROTEIN"/>
    <property type="match status" value="1"/>
</dbReference>
<dbReference type="FunFam" id="1.25.40.10:FF:000205">
    <property type="entry name" value="Pentatricopeptide repeat-containing protein, mitochondrial"/>
    <property type="match status" value="1"/>
</dbReference>
<sequence length="782" mass="87115">MTTRQASFNTLSTLPRQRSTVLAKSFYPYGHAHHSFDESPQSRISFVTRSMLNCMRRNLPCQALNIFKEHLRLGSLNNIDETSIAVALKACRGNRVPGCQIHGFAIISGFRSYISVSNSLMNLYCKAQLFDRALRIFNNLSDPDIVSCNTILSGFQNSGDALNFALRMNFKGVVFDAVTYTTVLSFCSAHEEFLFGVQLHSLIIKFGLSCEVFVGNALITMYSRWGHLLEAKRVFDEMQSRDLVSWNAILSGYAQEGDYGSEAVSLFAEMVREGMKLDHVSFTGSVSACSQERNLEFGRQIHGLSIKTGYGTHVSVCNVLISMYFKCEYIEDAKSVFWNMNERNVVSWTTMIFIDGEDVIALFNKMRLDGVYPNDVTFVGLIHAISIGNLVEQGQKVHGICIKSSFSSDLNVCNSLITMYAKFEFMEDSSKVFGEIGSRDIISWNALISGYAQNGFCQEALRTFFSAISEAKPNQYTFGSVLSAIGAAEDVSLKHGQRCHSHIIKFGLNSDPIVSGALLDMYAKRGSILESERVFIDTNQKSQFAWTAMISAHARHGDFESVMNWFKAMERDGIRPDSITFLSMLTACGRKGMVDMGRHLFDSMVNDYLIEPSREHYSCLADMLGRAGRLEEAEEVVGHIQGGAGLSVLQSLLGACRIHGNVEMGERVADALMKLEPTESGSYVLLSNLYAEKGEWDKVAKLRKGMREKGVKKEVGFSWVDVGEVNGSLPLHGFSSGDWSHPQSAEIHKMTECLGLEMKPLRDGLIRCDITTPYKIESLLDM</sequence>
<dbReference type="GO" id="GO:0005739">
    <property type="term" value="C:mitochondrion"/>
    <property type="evidence" value="ECO:0007669"/>
    <property type="project" value="UniProtKB-ARBA"/>
</dbReference>
<keyword evidence="1" id="KW-0677">Repeat</keyword>
<dbReference type="InterPro" id="IPR011990">
    <property type="entry name" value="TPR-like_helical_dom_sf"/>
</dbReference>
<dbReference type="InterPro" id="IPR046848">
    <property type="entry name" value="E_motif"/>
</dbReference>
<comment type="similarity">
    <text evidence="2">Belongs to the PPR family. PCMP-E subfamily.</text>
</comment>
<evidence type="ECO:0000313" key="4">
    <source>
        <dbReference type="EMBL" id="KAF5725951.1"/>
    </source>
</evidence>
<dbReference type="Pfam" id="PF01535">
    <property type="entry name" value="PPR"/>
    <property type="match status" value="5"/>
</dbReference>
<dbReference type="EMBL" id="JAAARO010000023">
    <property type="protein sequence ID" value="KAF5725951.1"/>
    <property type="molecule type" value="Genomic_DNA"/>
</dbReference>
<dbReference type="InterPro" id="IPR046960">
    <property type="entry name" value="PPR_At4g14850-like_plant"/>
</dbReference>
<dbReference type="GO" id="GO:0003723">
    <property type="term" value="F:RNA binding"/>
    <property type="evidence" value="ECO:0007669"/>
    <property type="project" value="InterPro"/>
</dbReference>